<accession>A0A1H7LAH3</accession>
<organism evidence="2 3">
    <name type="scientific">Parapedobacter koreensis</name>
    <dbReference type="NCBI Taxonomy" id="332977"/>
    <lineage>
        <taxon>Bacteria</taxon>
        <taxon>Pseudomonadati</taxon>
        <taxon>Bacteroidota</taxon>
        <taxon>Sphingobacteriia</taxon>
        <taxon>Sphingobacteriales</taxon>
        <taxon>Sphingobacteriaceae</taxon>
        <taxon>Parapedobacter</taxon>
    </lineage>
</organism>
<dbReference type="RefSeq" id="WP_245747558.1">
    <property type="nucleotide sequence ID" value="NZ_FNZR01000003.1"/>
</dbReference>
<dbReference type="Proteomes" id="UP000198916">
    <property type="component" value="Unassembled WGS sequence"/>
</dbReference>
<sequence>MARLIKLGFPLVCMAWSIIACSKYLAPVKQQYIQYQVGDSVSADSAYIRYYLPYKQQLEAEMDRVIGHLDVNLTKGDNAPETLLGNFFADALLAEGRKSYPDAEFSFGTKGGLRIELQRGDITIGHLFELMPFENELVLLELSGQNVQQLAQFIASTGGQPISGIRMKIKDNQPVDVQIAGKPIDTSRTYKLLTYDYLANGGDNSRGLENPVNRINLGKKVRETLIDYVSQQTREGKHINTQLDGRITRN</sequence>
<name>A0A1H7LAH3_9SPHI</name>
<dbReference type="STRING" id="332977.SAMN05421740_103102"/>
<evidence type="ECO:0000259" key="1">
    <source>
        <dbReference type="Pfam" id="PF02872"/>
    </source>
</evidence>
<dbReference type="Pfam" id="PF02872">
    <property type="entry name" value="5_nucleotid_C"/>
    <property type="match status" value="1"/>
</dbReference>
<dbReference type="AlphaFoldDB" id="A0A1H7LAH3"/>
<reference evidence="3" key="1">
    <citation type="submission" date="2016-10" db="EMBL/GenBank/DDBJ databases">
        <authorList>
            <person name="Varghese N."/>
            <person name="Submissions S."/>
        </authorList>
    </citation>
    <scope>NUCLEOTIDE SEQUENCE [LARGE SCALE GENOMIC DNA]</scope>
    <source>
        <strain evidence="3">Jip14</strain>
    </source>
</reference>
<dbReference type="InterPro" id="IPR006179">
    <property type="entry name" value="5_nucleotidase/apyrase"/>
</dbReference>
<feature type="domain" description="5'-Nucleotidase C-terminal" evidence="1">
    <location>
        <begin position="65"/>
        <end position="205"/>
    </location>
</feature>
<dbReference type="PROSITE" id="PS51257">
    <property type="entry name" value="PROKAR_LIPOPROTEIN"/>
    <property type="match status" value="1"/>
</dbReference>
<evidence type="ECO:0000313" key="3">
    <source>
        <dbReference type="Proteomes" id="UP000198916"/>
    </source>
</evidence>
<evidence type="ECO:0000313" key="2">
    <source>
        <dbReference type="EMBL" id="SEK96013.1"/>
    </source>
</evidence>
<dbReference type="GO" id="GO:0030288">
    <property type="term" value="C:outer membrane-bounded periplasmic space"/>
    <property type="evidence" value="ECO:0007669"/>
    <property type="project" value="TreeGrafter"/>
</dbReference>
<dbReference type="Gene3D" id="3.90.780.10">
    <property type="entry name" value="5'-Nucleotidase, C-terminal domain"/>
    <property type="match status" value="1"/>
</dbReference>
<dbReference type="GO" id="GO:0009166">
    <property type="term" value="P:nucleotide catabolic process"/>
    <property type="evidence" value="ECO:0007669"/>
    <property type="project" value="InterPro"/>
</dbReference>
<dbReference type="InterPro" id="IPR008334">
    <property type="entry name" value="5'-Nucleotdase_C"/>
</dbReference>
<proteinExistence type="predicted"/>
<gene>
    <name evidence="2" type="ORF">SAMN05421740_103102</name>
</gene>
<dbReference type="PANTHER" id="PTHR11575">
    <property type="entry name" value="5'-NUCLEOTIDASE-RELATED"/>
    <property type="match status" value="1"/>
</dbReference>
<dbReference type="GO" id="GO:0016787">
    <property type="term" value="F:hydrolase activity"/>
    <property type="evidence" value="ECO:0007669"/>
    <property type="project" value="InterPro"/>
</dbReference>
<dbReference type="InterPro" id="IPR036907">
    <property type="entry name" value="5'-Nucleotdase_C_sf"/>
</dbReference>
<dbReference type="PANTHER" id="PTHR11575:SF24">
    <property type="entry name" value="5'-NUCLEOTIDASE"/>
    <property type="match status" value="1"/>
</dbReference>
<keyword evidence="3" id="KW-1185">Reference proteome</keyword>
<dbReference type="PRINTS" id="PR01607">
    <property type="entry name" value="APYRASEFAMLY"/>
</dbReference>
<protein>
    <submittedName>
        <fullName evidence="2">5'-nucleotidase, C-terminal domain</fullName>
    </submittedName>
</protein>
<dbReference type="SUPFAM" id="SSF55816">
    <property type="entry name" value="5'-nucleotidase (syn. UDP-sugar hydrolase), C-terminal domain"/>
    <property type="match status" value="1"/>
</dbReference>
<dbReference type="EMBL" id="FNZR01000003">
    <property type="protein sequence ID" value="SEK96013.1"/>
    <property type="molecule type" value="Genomic_DNA"/>
</dbReference>